<proteinExistence type="predicted"/>
<comment type="caution">
    <text evidence="2">The sequence shown here is derived from an EMBL/GenBank/DDBJ whole genome shotgun (WGS) entry which is preliminary data.</text>
</comment>
<evidence type="ECO:0000313" key="1">
    <source>
        <dbReference type="EMBL" id="MBB6566702.1"/>
    </source>
</evidence>
<evidence type="ECO:0000313" key="4">
    <source>
        <dbReference type="Proteomes" id="UP000553957"/>
    </source>
</evidence>
<dbReference type="EMBL" id="JABJRC010000013">
    <property type="protein sequence ID" value="NOL45489.1"/>
    <property type="molecule type" value="Genomic_DNA"/>
</dbReference>
<accession>A0A7Y4L6W9</accession>
<dbReference type="Proteomes" id="UP000553957">
    <property type="component" value="Unassembled WGS sequence"/>
</dbReference>
<dbReference type="Proteomes" id="UP000534306">
    <property type="component" value="Unassembled WGS sequence"/>
</dbReference>
<protein>
    <submittedName>
        <fullName evidence="2">Uncharacterized protein</fullName>
    </submittedName>
</protein>
<reference evidence="1 4" key="2">
    <citation type="submission" date="2020-08" db="EMBL/GenBank/DDBJ databases">
        <title>Sequencing the genomes of 1000 actinobacteria strains.</title>
        <authorList>
            <person name="Klenk H.-P."/>
        </authorList>
    </citation>
    <scope>NUCLEOTIDE SEQUENCE [LARGE SCALE GENOMIC DNA]</scope>
    <source>
        <strain evidence="1 4">DSM 15626</strain>
    </source>
</reference>
<reference evidence="2 3" key="1">
    <citation type="submission" date="2020-05" db="EMBL/GenBank/DDBJ databases">
        <title>Genome sequence of Kribbella sandramycini ATCC 39419.</title>
        <authorList>
            <person name="Maclea K.S."/>
            <person name="Fair J.L."/>
        </authorList>
    </citation>
    <scope>NUCLEOTIDE SEQUENCE [LARGE SCALE GENOMIC DNA]</scope>
    <source>
        <strain evidence="2 3">ATCC 39419</strain>
    </source>
</reference>
<dbReference type="EMBL" id="JACHKF010000001">
    <property type="protein sequence ID" value="MBB6566702.1"/>
    <property type="molecule type" value="Genomic_DNA"/>
</dbReference>
<evidence type="ECO:0000313" key="2">
    <source>
        <dbReference type="EMBL" id="NOL45489.1"/>
    </source>
</evidence>
<dbReference type="RefSeq" id="WP_171678787.1">
    <property type="nucleotide sequence ID" value="NZ_BAAAGT010000004.1"/>
</dbReference>
<evidence type="ECO:0000313" key="3">
    <source>
        <dbReference type="Proteomes" id="UP000534306"/>
    </source>
</evidence>
<sequence>MSGQRELFGFLNESVFGSTRESSDARSRMAAFAERWDYCLAKVYAEKPDAESDAFDQLRAAVAGAQVPVVVPSAAHLAPYGDLPTVVAELERSSGHAVLASEAY</sequence>
<gene>
    <name evidence="1" type="ORF">HNR71_002339</name>
    <name evidence="2" type="ORF">HPO96_35105</name>
</gene>
<keyword evidence="3" id="KW-1185">Reference proteome</keyword>
<name>A0A7Y4L6W9_9ACTN</name>
<organism evidence="2 3">
    <name type="scientific">Kribbella sandramycini</name>
    <dbReference type="NCBI Taxonomy" id="60450"/>
    <lineage>
        <taxon>Bacteria</taxon>
        <taxon>Bacillati</taxon>
        <taxon>Actinomycetota</taxon>
        <taxon>Actinomycetes</taxon>
        <taxon>Propionibacteriales</taxon>
        <taxon>Kribbellaceae</taxon>
        <taxon>Kribbella</taxon>
    </lineage>
</organism>
<dbReference type="AlphaFoldDB" id="A0A7Y4L6W9"/>